<dbReference type="AlphaFoldDB" id="B0CEQ5"/>
<reference evidence="1 2" key="1">
    <citation type="journal article" date="2008" name="Proc. Natl. Acad. Sci. U.S.A.">
        <title>Niche adaptation and genome expansion in the chlorophyll d-producing cyanobacterium Acaryochloris marina.</title>
        <authorList>
            <person name="Swingley W.D."/>
            <person name="Chen M."/>
            <person name="Cheung P.C."/>
            <person name="Conrad A.L."/>
            <person name="Dejesa L.C."/>
            <person name="Hao J."/>
            <person name="Honchak B.M."/>
            <person name="Karbach L.E."/>
            <person name="Kurdoglu A."/>
            <person name="Lahiri S."/>
            <person name="Mastrian S.D."/>
            <person name="Miyashita H."/>
            <person name="Page L."/>
            <person name="Ramakrishna P."/>
            <person name="Satoh S."/>
            <person name="Sattley W.M."/>
            <person name="Shimada Y."/>
            <person name="Taylor H.L."/>
            <person name="Tomo T."/>
            <person name="Tsuchiya T."/>
            <person name="Wang Z.T."/>
            <person name="Raymond J."/>
            <person name="Mimuro M."/>
            <person name="Blankenship R.E."/>
            <person name="Touchman J.W."/>
        </authorList>
    </citation>
    <scope>NUCLEOTIDE SEQUENCE [LARGE SCALE GENOMIC DNA]</scope>
    <source>
        <strain evidence="2">MBIC 11017</strain>
    </source>
</reference>
<dbReference type="KEGG" id="amr:AM1_3164"/>
<keyword evidence="2" id="KW-1185">Reference proteome</keyword>
<dbReference type="RefSeq" id="WP_012163583.1">
    <property type="nucleotide sequence ID" value="NC_009925.1"/>
</dbReference>
<dbReference type="PANTHER" id="PTHR34547">
    <property type="entry name" value="YACP-LIKE NYN DOMAIN PROTEIN"/>
    <property type="match status" value="1"/>
</dbReference>
<sequence>MAAFSEQPILLVDGYNILGVWSQHQNGHAPAEIFENIQELETARLHLADALASYSAFQGYQAQLVFDAQNRQEKGVCEPFTDSLDLYYTDYGQTADTYIEMYCAKARSRQARLIVATSDRAQQLTVMGYGAEWMSALQLVKEMAATTTKIRSKQNTKKRSPSRLLAHSLDPEAKRKLEQLRWS</sequence>
<evidence type="ECO:0008006" key="3">
    <source>
        <dbReference type="Google" id="ProtNLM"/>
    </source>
</evidence>
<dbReference type="STRING" id="329726.AM1_3164"/>
<protein>
    <recommendedName>
        <fullName evidence="3">NYN domain-containing protein</fullName>
    </recommendedName>
</protein>
<name>B0CEQ5_ACAM1</name>
<evidence type="ECO:0000313" key="2">
    <source>
        <dbReference type="Proteomes" id="UP000000268"/>
    </source>
</evidence>
<evidence type="ECO:0000313" key="1">
    <source>
        <dbReference type="EMBL" id="ABW28160.1"/>
    </source>
</evidence>
<gene>
    <name evidence="1" type="ordered locus">AM1_3164</name>
</gene>
<dbReference type="PANTHER" id="PTHR34547:SF1">
    <property type="entry name" value="YACP-LIKE NYN DOMAIN PROTEIN"/>
    <property type="match status" value="1"/>
</dbReference>
<organism evidence="1 2">
    <name type="scientific">Acaryochloris marina (strain MBIC 11017)</name>
    <dbReference type="NCBI Taxonomy" id="329726"/>
    <lineage>
        <taxon>Bacteria</taxon>
        <taxon>Bacillati</taxon>
        <taxon>Cyanobacteriota</taxon>
        <taxon>Cyanophyceae</taxon>
        <taxon>Acaryochloridales</taxon>
        <taxon>Acaryochloridaceae</taxon>
        <taxon>Acaryochloris</taxon>
    </lineage>
</organism>
<dbReference type="EMBL" id="CP000828">
    <property type="protein sequence ID" value="ABW28160.1"/>
    <property type="molecule type" value="Genomic_DNA"/>
</dbReference>
<accession>B0CEQ5</accession>
<dbReference type="HOGENOM" id="CLU_101326_1_0_3"/>
<dbReference type="eggNOG" id="COG3688">
    <property type="taxonomic scope" value="Bacteria"/>
</dbReference>
<dbReference type="CDD" id="cd10912">
    <property type="entry name" value="PIN_YacP-like"/>
    <property type="match status" value="1"/>
</dbReference>
<proteinExistence type="predicted"/>
<dbReference type="Pfam" id="PF05991">
    <property type="entry name" value="NYN_YacP"/>
    <property type="match status" value="1"/>
</dbReference>
<dbReference type="OrthoDB" id="9792160at2"/>
<dbReference type="Proteomes" id="UP000000268">
    <property type="component" value="Chromosome"/>
</dbReference>
<dbReference type="InterPro" id="IPR010298">
    <property type="entry name" value="YacP-like"/>
</dbReference>